<name>A0ABV6B9U7_9GAMM</name>
<keyword evidence="4" id="KW-0479">Metal-binding</keyword>
<comment type="caution">
    <text evidence="11">The sequence shown here is derived from an EMBL/GenBank/DDBJ whole genome shotgun (WGS) entry which is preliminary data.</text>
</comment>
<evidence type="ECO:0000256" key="3">
    <source>
        <dbReference type="ARBA" id="ARBA00022670"/>
    </source>
</evidence>
<dbReference type="Pfam" id="PF01431">
    <property type="entry name" value="Peptidase_M13"/>
    <property type="match status" value="1"/>
</dbReference>
<evidence type="ECO:0000256" key="8">
    <source>
        <dbReference type="SAM" id="SignalP"/>
    </source>
</evidence>
<evidence type="ECO:0000256" key="6">
    <source>
        <dbReference type="ARBA" id="ARBA00022833"/>
    </source>
</evidence>
<feature type="domain" description="Peptidase M13 C-terminal" evidence="9">
    <location>
        <begin position="469"/>
        <end position="670"/>
    </location>
</feature>
<evidence type="ECO:0000259" key="9">
    <source>
        <dbReference type="Pfam" id="PF01431"/>
    </source>
</evidence>
<comment type="cofactor">
    <cofactor evidence="1">
        <name>Zn(2+)</name>
        <dbReference type="ChEBI" id="CHEBI:29105"/>
    </cofactor>
</comment>
<dbReference type="RefSeq" id="WP_377239382.1">
    <property type="nucleotide sequence ID" value="NZ_JBHLXP010000001.1"/>
</dbReference>
<dbReference type="Pfam" id="PF05649">
    <property type="entry name" value="Peptidase_M13_N"/>
    <property type="match status" value="1"/>
</dbReference>
<dbReference type="PRINTS" id="PR00786">
    <property type="entry name" value="NEPRILYSIN"/>
</dbReference>
<dbReference type="CDD" id="cd08662">
    <property type="entry name" value="M13"/>
    <property type="match status" value="1"/>
</dbReference>
<feature type="chain" id="PRO_5046672769" evidence="8">
    <location>
        <begin position="19"/>
        <end position="673"/>
    </location>
</feature>
<evidence type="ECO:0000313" key="12">
    <source>
        <dbReference type="Proteomes" id="UP001589813"/>
    </source>
</evidence>
<protein>
    <submittedName>
        <fullName evidence="11">M13 family metallopeptidase</fullName>
    </submittedName>
</protein>
<dbReference type="PROSITE" id="PS51257">
    <property type="entry name" value="PROKAR_LIPOPROTEIN"/>
    <property type="match status" value="1"/>
</dbReference>
<keyword evidence="12" id="KW-1185">Reference proteome</keyword>
<accession>A0ABV6B9U7</accession>
<evidence type="ECO:0000256" key="5">
    <source>
        <dbReference type="ARBA" id="ARBA00022801"/>
    </source>
</evidence>
<evidence type="ECO:0000313" key="11">
    <source>
        <dbReference type="EMBL" id="MFC0046798.1"/>
    </source>
</evidence>
<dbReference type="PANTHER" id="PTHR11733">
    <property type="entry name" value="ZINC METALLOPROTEASE FAMILY M13 NEPRILYSIN-RELATED"/>
    <property type="match status" value="1"/>
</dbReference>
<dbReference type="InterPro" id="IPR042089">
    <property type="entry name" value="Peptidase_M13_dom_2"/>
</dbReference>
<keyword evidence="7" id="KW-0482">Metalloprotease</keyword>
<reference evidence="11 12" key="1">
    <citation type="submission" date="2024-09" db="EMBL/GenBank/DDBJ databases">
        <authorList>
            <person name="Sun Q."/>
            <person name="Mori K."/>
        </authorList>
    </citation>
    <scope>NUCLEOTIDE SEQUENCE [LARGE SCALE GENOMIC DNA]</scope>
    <source>
        <strain evidence="11 12">KCTC 23315</strain>
    </source>
</reference>
<dbReference type="InterPro" id="IPR024079">
    <property type="entry name" value="MetalloPept_cat_dom_sf"/>
</dbReference>
<dbReference type="Proteomes" id="UP001589813">
    <property type="component" value="Unassembled WGS sequence"/>
</dbReference>
<feature type="signal peptide" evidence="8">
    <location>
        <begin position="1"/>
        <end position="18"/>
    </location>
</feature>
<dbReference type="InterPro" id="IPR018497">
    <property type="entry name" value="Peptidase_M13_C"/>
</dbReference>
<keyword evidence="5" id="KW-0378">Hydrolase</keyword>
<keyword evidence="8" id="KW-0732">Signal</keyword>
<comment type="similarity">
    <text evidence="2">Belongs to the peptidase M13 family.</text>
</comment>
<keyword evidence="6" id="KW-0862">Zinc</keyword>
<evidence type="ECO:0000259" key="10">
    <source>
        <dbReference type="Pfam" id="PF05649"/>
    </source>
</evidence>
<dbReference type="Gene3D" id="3.40.390.10">
    <property type="entry name" value="Collagenase (Catalytic Domain)"/>
    <property type="match status" value="1"/>
</dbReference>
<evidence type="ECO:0000256" key="4">
    <source>
        <dbReference type="ARBA" id="ARBA00022723"/>
    </source>
</evidence>
<dbReference type="PROSITE" id="PS51885">
    <property type="entry name" value="NEPRILYSIN"/>
    <property type="match status" value="1"/>
</dbReference>
<evidence type="ECO:0000256" key="1">
    <source>
        <dbReference type="ARBA" id="ARBA00001947"/>
    </source>
</evidence>
<gene>
    <name evidence="11" type="ORF">ACFFJP_00680</name>
</gene>
<dbReference type="InterPro" id="IPR008753">
    <property type="entry name" value="Peptidase_M13_N"/>
</dbReference>
<feature type="domain" description="Peptidase M13 N-terminal" evidence="10">
    <location>
        <begin position="42"/>
        <end position="417"/>
    </location>
</feature>
<evidence type="ECO:0000256" key="2">
    <source>
        <dbReference type="ARBA" id="ARBA00007357"/>
    </source>
</evidence>
<dbReference type="Gene3D" id="1.10.1380.10">
    <property type="entry name" value="Neutral endopeptidase , domain2"/>
    <property type="match status" value="1"/>
</dbReference>
<dbReference type="InterPro" id="IPR000718">
    <property type="entry name" value="Peptidase_M13"/>
</dbReference>
<dbReference type="SUPFAM" id="SSF55486">
    <property type="entry name" value="Metalloproteases ('zincins'), catalytic domain"/>
    <property type="match status" value="1"/>
</dbReference>
<dbReference type="PANTHER" id="PTHR11733:SF167">
    <property type="entry name" value="FI17812P1-RELATED"/>
    <property type="match status" value="1"/>
</dbReference>
<organism evidence="11 12">
    <name type="scientific">Rheinheimera tilapiae</name>
    <dbReference type="NCBI Taxonomy" id="875043"/>
    <lineage>
        <taxon>Bacteria</taxon>
        <taxon>Pseudomonadati</taxon>
        <taxon>Pseudomonadota</taxon>
        <taxon>Gammaproteobacteria</taxon>
        <taxon>Chromatiales</taxon>
        <taxon>Chromatiaceae</taxon>
        <taxon>Rheinheimera</taxon>
    </lineage>
</organism>
<dbReference type="EMBL" id="JBHLXP010000001">
    <property type="protein sequence ID" value="MFC0046798.1"/>
    <property type="molecule type" value="Genomic_DNA"/>
</dbReference>
<evidence type="ECO:0000256" key="7">
    <source>
        <dbReference type="ARBA" id="ARBA00023049"/>
    </source>
</evidence>
<proteinExistence type="inferred from homology"/>
<sequence>MNKRLICTTLFSCSCAMAATPAAPLNPTPAMQHSTAAKPRMQDDFYLAVNGDWLNSAQIPADASFVFGADLSGITSKRLHKIIVELAGSKNPAGSVAEKVGTFYATYLDTARLDQLGRTPLNAILTEIDALASTSELAHWQGKAQGRMETPVHFPFVMPGLQDPTTNQAMLAQGGLGLPDRSYYLPGNDAQSANIFTAYRIYLLKLAKLAQLPQAQALVEQALSVESQIAQAQWELAKSRDPGNIATMQIAELIKAAPGFDWLAFLDGANLKGQTTLSNLQPGAVLAITQLYAKIPLAHWKAYSKLQSLNEAAPLLSAEFRAAHFDFYGTTLNGQTEPEPQSTKAVARLNSAMGEALGQLYVARHFPADHKARMQELVKNLLTAYRDAISRLTWMTPATKQQALDKIAKYGTKIGYPDVWRDYSSLNIVAGDALGNQHRAARFDWEFKAAKAGKKADKRDWDMLPQMVNAQYNPLRNDIEFPAAHLQAPYFDMSADDASNYGAIGAVIGHEISHGFDNMGSQFDGDGNFRNWWATADKAAFQAMGDKLVQQFSAYQLFPGKHVNGQLTLSENMADLAGLQIAYDAYINTLKGKKSPLINGLTGEQRFFYSYAQSRRSKFRPELAAQWLVTDPHAPDVFRINGVVINIDGFHQAFHTQPGDGMFNSQANRLRIW</sequence>
<keyword evidence="3" id="KW-0645">Protease</keyword>